<dbReference type="InterPro" id="IPR018060">
    <property type="entry name" value="HTH_AraC"/>
</dbReference>
<feature type="compositionally biased region" description="Low complexity" evidence="4">
    <location>
        <begin position="384"/>
        <end position="397"/>
    </location>
</feature>
<dbReference type="EMBL" id="LT670818">
    <property type="protein sequence ID" value="SHG93174.1"/>
    <property type="molecule type" value="Genomic_DNA"/>
</dbReference>
<dbReference type="GO" id="GO:0003700">
    <property type="term" value="F:DNA-binding transcription factor activity"/>
    <property type="evidence" value="ECO:0007669"/>
    <property type="project" value="InterPro"/>
</dbReference>
<keyword evidence="1" id="KW-0805">Transcription regulation</keyword>
<evidence type="ECO:0000256" key="2">
    <source>
        <dbReference type="ARBA" id="ARBA00023125"/>
    </source>
</evidence>
<dbReference type="InterPro" id="IPR009057">
    <property type="entry name" value="Homeodomain-like_sf"/>
</dbReference>
<evidence type="ECO:0000313" key="6">
    <source>
        <dbReference type="EMBL" id="SHG93174.1"/>
    </source>
</evidence>
<dbReference type="InterPro" id="IPR020449">
    <property type="entry name" value="Tscrpt_reg_AraC-type_HTH"/>
</dbReference>
<proteinExistence type="predicted"/>
<name>A0A1M5NU96_9BRAD</name>
<dbReference type="PANTHER" id="PTHR43280">
    <property type="entry name" value="ARAC-FAMILY TRANSCRIPTIONAL REGULATOR"/>
    <property type="match status" value="1"/>
</dbReference>
<dbReference type="InterPro" id="IPR037923">
    <property type="entry name" value="HTH-like"/>
</dbReference>
<feature type="domain" description="HTH araC/xylS-type" evidence="5">
    <location>
        <begin position="284"/>
        <end position="384"/>
    </location>
</feature>
<accession>A0A1M5NU96</accession>
<dbReference type="Gene3D" id="1.10.10.60">
    <property type="entry name" value="Homeodomain-like"/>
    <property type="match status" value="1"/>
</dbReference>
<dbReference type="SUPFAM" id="SSF51215">
    <property type="entry name" value="Regulatory protein AraC"/>
    <property type="match status" value="1"/>
</dbReference>
<dbReference type="Pfam" id="PF12833">
    <property type="entry name" value="HTH_18"/>
    <property type="match status" value="1"/>
</dbReference>
<evidence type="ECO:0000256" key="3">
    <source>
        <dbReference type="ARBA" id="ARBA00023163"/>
    </source>
</evidence>
<feature type="region of interest" description="Disordered" evidence="4">
    <location>
        <begin position="377"/>
        <end position="397"/>
    </location>
</feature>
<keyword evidence="2 6" id="KW-0238">DNA-binding</keyword>
<evidence type="ECO:0000256" key="4">
    <source>
        <dbReference type="SAM" id="MobiDB-lite"/>
    </source>
</evidence>
<evidence type="ECO:0000259" key="5">
    <source>
        <dbReference type="PROSITE" id="PS01124"/>
    </source>
</evidence>
<evidence type="ECO:0000256" key="1">
    <source>
        <dbReference type="ARBA" id="ARBA00023015"/>
    </source>
</evidence>
<reference evidence="6 7" key="1">
    <citation type="submission" date="2016-11" db="EMBL/GenBank/DDBJ databases">
        <authorList>
            <person name="Jaros S."/>
            <person name="Januszkiewicz K."/>
            <person name="Wedrychowicz H."/>
        </authorList>
    </citation>
    <scope>NUCLEOTIDE SEQUENCE [LARGE SCALE GENOMIC DNA]</scope>
    <source>
        <strain evidence="6 7">GAS242</strain>
    </source>
</reference>
<evidence type="ECO:0000313" key="7">
    <source>
        <dbReference type="Proteomes" id="UP000190675"/>
    </source>
</evidence>
<gene>
    <name evidence="6" type="ORF">SAMN05444169_4852</name>
</gene>
<dbReference type="PROSITE" id="PS01124">
    <property type="entry name" value="HTH_ARAC_FAMILY_2"/>
    <property type="match status" value="1"/>
</dbReference>
<dbReference type="PRINTS" id="PR00032">
    <property type="entry name" value="HTHARAC"/>
</dbReference>
<sequence>MVTSGKMTQVRSRPASNYWESHPFDKFNDLAVATELLANLYYTLADQTQDYDGVFEAGSGRKREAACPYTAAFIGTPMEWSAKQCQMDQPFGSWADDLANAFVRLEPRKIAEHPFQGTISRTDATPIRISRVTATKHRVLRLRSHIARSTDELCFINLQLEGVGRYAQRGHEQICGPGDLAVVDTTEPFEIANGRDFQLFCFAVPRHLLPRYFSERPRLTLSVTEAGRALSRTLSGYAELCLNSQVSLPLAALSGGHIVDLISHASDVLAGGPFERLNAPVLLSMMLDHIDRHSDDPSLSATTLARKFHCSERYVHKLFSKTSRSVGEHVNHKRILVCTRDLLGDSQNRTIAEIAFAAGFRDISHFNRLFKRSNGASPREFRQTMTSTTGRTTAVAP</sequence>
<dbReference type="Pfam" id="PF14525">
    <property type="entry name" value="AraC_binding_2"/>
    <property type="match status" value="1"/>
</dbReference>
<dbReference type="SMART" id="SM00342">
    <property type="entry name" value="HTH_ARAC"/>
    <property type="match status" value="1"/>
</dbReference>
<dbReference type="PANTHER" id="PTHR43280:SF31">
    <property type="entry name" value="TRANSCRIPTIONAL REGULATORY PROTEIN"/>
    <property type="match status" value="1"/>
</dbReference>
<organism evidence="6 7">
    <name type="scientific">Bradyrhizobium erythrophlei</name>
    <dbReference type="NCBI Taxonomy" id="1437360"/>
    <lineage>
        <taxon>Bacteria</taxon>
        <taxon>Pseudomonadati</taxon>
        <taxon>Pseudomonadota</taxon>
        <taxon>Alphaproteobacteria</taxon>
        <taxon>Hyphomicrobiales</taxon>
        <taxon>Nitrobacteraceae</taxon>
        <taxon>Bradyrhizobium</taxon>
    </lineage>
</organism>
<keyword evidence="3" id="KW-0804">Transcription</keyword>
<dbReference type="InterPro" id="IPR035418">
    <property type="entry name" value="AraC-bd_2"/>
</dbReference>
<dbReference type="SUPFAM" id="SSF46689">
    <property type="entry name" value="Homeodomain-like"/>
    <property type="match status" value="1"/>
</dbReference>
<protein>
    <submittedName>
        <fullName evidence="6">AraC-type DNA-binding protein</fullName>
    </submittedName>
</protein>
<dbReference type="GO" id="GO:0043565">
    <property type="term" value="F:sequence-specific DNA binding"/>
    <property type="evidence" value="ECO:0007669"/>
    <property type="project" value="InterPro"/>
</dbReference>
<dbReference type="Proteomes" id="UP000190675">
    <property type="component" value="Chromosome I"/>
</dbReference>
<dbReference type="AlphaFoldDB" id="A0A1M5NU96"/>